<gene>
    <name evidence="1" type="ORF">DJ568_02820</name>
</gene>
<comment type="caution">
    <text evidence="1">The sequence shown here is derived from an EMBL/GenBank/DDBJ whole genome shotgun (WGS) entry which is preliminary data.</text>
</comment>
<evidence type="ECO:0000313" key="1">
    <source>
        <dbReference type="EMBL" id="RCH56804.1"/>
    </source>
</evidence>
<sequence>MLLPSKHVNFSESLLGFGSYLLQILDRPLSVDELWKKYLADLNNELYFAKQSFDNLVLTLIFLYSVQAIKEEKGLIIKCN</sequence>
<protein>
    <submittedName>
        <fullName evidence="1">Uncharacterized protein</fullName>
    </submittedName>
</protein>
<keyword evidence="2" id="KW-1185">Reference proteome</keyword>
<proteinExistence type="predicted"/>
<accession>A0A367GTR2</accession>
<dbReference type="Pfam" id="PF20293">
    <property type="entry name" value="MC6"/>
    <property type="match status" value="1"/>
</dbReference>
<name>A0A367GTR2_9SPHI</name>
<evidence type="ECO:0000313" key="2">
    <source>
        <dbReference type="Proteomes" id="UP000253209"/>
    </source>
</evidence>
<dbReference type="Proteomes" id="UP000253209">
    <property type="component" value="Unassembled WGS sequence"/>
</dbReference>
<dbReference type="InterPro" id="IPR046897">
    <property type="entry name" value="ABC-3C_MC6"/>
</dbReference>
<organism evidence="1 2">
    <name type="scientific">Mucilaginibacter hurinus</name>
    <dbReference type="NCBI Taxonomy" id="2201324"/>
    <lineage>
        <taxon>Bacteria</taxon>
        <taxon>Pseudomonadati</taxon>
        <taxon>Bacteroidota</taxon>
        <taxon>Sphingobacteriia</taxon>
        <taxon>Sphingobacteriales</taxon>
        <taxon>Sphingobacteriaceae</taxon>
        <taxon>Mucilaginibacter</taxon>
    </lineage>
</organism>
<dbReference type="RefSeq" id="WP_114003701.1">
    <property type="nucleotide sequence ID" value="NZ_QGDC01000001.1"/>
</dbReference>
<dbReference type="EMBL" id="QGDC01000001">
    <property type="protein sequence ID" value="RCH56804.1"/>
    <property type="molecule type" value="Genomic_DNA"/>
</dbReference>
<reference evidence="1 2" key="1">
    <citation type="submission" date="2018-05" db="EMBL/GenBank/DDBJ databases">
        <title>Mucilaginibacter hurinus sp. nov., isolated from briquette warehouse soil.</title>
        <authorList>
            <person name="Choi L."/>
        </authorList>
    </citation>
    <scope>NUCLEOTIDE SEQUENCE [LARGE SCALE GENOMIC DNA]</scope>
    <source>
        <strain evidence="1 2">ZR32</strain>
    </source>
</reference>
<dbReference type="AlphaFoldDB" id="A0A367GTR2"/>